<organism evidence="1 2">
    <name type="scientific">Entomophthora muscae</name>
    <dbReference type="NCBI Taxonomy" id="34485"/>
    <lineage>
        <taxon>Eukaryota</taxon>
        <taxon>Fungi</taxon>
        <taxon>Fungi incertae sedis</taxon>
        <taxon>Zoopagomycota</taxon>
        <taxon>Entomophthoromycotina</taxon>
        <taxon>Entomophthoromycetes</taxon>
        <taxon>Entomophthorales</taxon>
        <taxon>Entomophthoraceae</taxon>
        <taxon>Entomophthora</taxon>
    </lineage>
</organism>
<accession>A0ACC2RKF6</accession>
<sequence length="86" mass="8443">MKAQFFIASFAAMAFAAENGKNSTSSEKTPGANSSAKASDSKMNSSSGLNSTAASGAKNGKSSNGYALTASVAMSAIAAFAASFSN</sequence>
<reference evidence="1" key="1">
    <citation type="submission" date="2022-04" db="EMBL/GenBank/DDBJ databases">
        <title>Genome of the entomopathogenic fungus Entomophthora muscae.</title>
        <authorList>
            <person name="Elya C."/>
            <person name="Lovett B.R."/>
            <person name="Lee E."/>
            <person name="Macias A.M."/>
            <person name="Hajek A.E."/>
            <person name="De Bivort B.L."/>
            <person name="Kasson M.T."/>
            <person name="De Fine Licht H.H."/>
            <person name="Stajich J.E."/>
        </authorList>
    </citation>
    <scope>NUCLEOTIDE SEQUENCE</scope>
    <source>
        <strain evidence="1">Berkeley</strain>
    </source>
</reference>
<evidence type="ECO:0000313" key="1">
    <source>
        <dbReference type="EMBL" id="KAJ9050544.1"/>
    </source>
</evidence>
<evidence type="ECO:0000313" key="2">
    <source>
        <dbReference type="Proteomes" id="UP001165960"/>
    </source>
</evidence>
<dbReference type="Proteomes" id="UP001165960">
    <property type="component" value="Unassembled WGS sequence"/>
</dbReference>
<keyword evidence="2" id="KW-1185">Reference proteome</keyword>
<dbReference type="EMBL" id="QTSX02007150">
    <property type="protein sequence ID" value="KAJ9050544.1"/>
    <property type="molecule type" value="Genomic_DNA"/>
</dbReference>
<name>A0ACC2RKF6_9FUNG</name>
<protein>
    <submittedName>
        <fullName evidence="1">Uncharacterized protein</fullName>
    </submittedName>
</protein>
<comment type="caution">
    <text evidence="1">The sequence shown here is derived from an EMBL/GenBank/DDBJ whole genome shotgun (WGS) entry which is preliminary data.</text>
</comment>
<proteinExistence type="predicted"/>
<gene>
    <name evidence="1" type="ORF">DSO57_1013558</name>
</gene>